<proteinExistence type="predicted"/>
<dbReference type="Proteomes" id="UP001374535">
    <property type="component" value="Chromosome 2"/>
</dbReference>
<evidence type="ECO:0000313" key="2">
    <source>
        <dbReference type="Proteomes" id="UP001374535"/>
    </source>
</evidence>
<gene>
    <name evidence="1" type="ORF">V8G54_005608</name>
</gene>
<accession>A0AAQ3S780</accession>
<evidence type="ECO:0000313" key="1">
    <source>
        <dbReference type="EMBL" id="WVZ18286.1"/>
    </source>
</evidence>
<dbReference type="EMBL" id="CP144699">
    <property type="protein sequence ID" value="WVZ18286.1"/>
    <property type="molecule type" value="Genomic_DNA"/>
</dbReference>
<dbReference type="AlphaFoldDB" id="A0AAQ3S780"/>
<reference evidence="1 2" key="1">
    <citation type="journal article" date="2023" name="Life. Sci Alliance">
        <title>Evolutionary insights into 3D genome organization and epigenetic landscape of Vigna mungo.</title>
        <authorList>
            <person name="Junaid A."/>
            <person name="Singh B."/>
            <person name="Bhatia S."/>
        </authorList>
    </citation>
    <scope>NUCLEOTIDE SEQUENCE [LARGE SCALE GENOMIC DNA]</scope>
    <source>
        <strain evidence="1">Urdbean</strain>
    </source>
</reference>
<keyword evidence="2" id="KW-1185">Reference proteome</keyword>
<name>A0AAQ3S780_VIGMU</name>
<organism evidence="1 2">
    <name type="scientific">Vigna mungo</name>
    <name type="common">Black gram</name>
    <name type="synonym">Phaseolus mungo</name>
    <dbReference type="NCBI Taxonomy" id="3915"/>
    <lineage>
        <taxon>Eukaryota</taxon>
        <taxon>Viridiplantae</taxon>
        <taxon>Streptophyta</taxon>
        <taxon>Embryophyta</taxon>
        <taxon>Tracheophyta</taxon>
        <taxon>Spermatophyta</taxon>
        <taxon>Magnoliopsida</taxon>
        <taxon>eudicotyledons</taxon>
        <taxon>Gunneridae</taxon>
        <taxon>Pentapetalae</taxon>
        <taxon>rosids</taxon>
        <taxon>fabids</taxon>
        <taxon>Fabales</taxon>
        <taxon>Fabaceae</taxon>
        <taxon>Papilionoideae</taxon>
        <taxon>50 kb inversion clade</taxon>
        <taxon>NPAAA clade</taxon>
        <taxon>indigoferoid/millettioid clade</taxon>
        <taxon>Phaseoleae</taxon>
        <taxon>Vigna</taxon>
    </lineage>
</organism>
<sequence length="113" mass="11731">MLRLNGALRSEVTLFILSEIKGSFGTCCNAGGRGNPFSFSFSFSFSSLLLLSFSSVFDVGEVSDSLESSVGSSVVGGGGGGDAFLPNPLHKAVIMAMLAAKPAAKNDKYIKGW</sequence>
<protein>
    <submittedName>
        <fullName evidence="1">Uncharacterized protein</fullName>
    </submittedName>
</protein>